<dbReference type="OrthoDB" id="342264at2759"/>
<dbReference type="GO" id="GO:1990683">
    <property type="term" value="P:DNA double-strand break attachment to nuclear envelope"/>
    <property type="evidence" value="ECO:0007669"/>
    <property type="project" value="TreeGrafter"/>
</dbReference>
<feature type="domain" description="BRCT" evidence="2">
    <location>
        <begin position="5"/>
        <end position="105"/>
    </location>
</feature>
<accession>A0A9P4UJ99</accession>
<dbReference type="GO" id="GO:0035361">
    <property type="term" value="C:Cul8-RING ubiquitin ligase complex"/>
    <property type="evidence" value="ECO:0007669"/>
    <property type="project" value="TreeGrafter"/>
</dbReference>
<sequence length="895" mass="99887">MAANSTTDIFSGVTFTVIPSDDVDAIDPDDRSIRDAMIQRGADFVPLGEHNEVRQLEKLSHIIATNVDFPEYAKAIDININVVKPTWVAHSITKKKATNPRQYSPDPSQFLHDVVISTGTLPLGDKDSIEAACLAMGGLYSGPLQKMVTHLITTDDNHEKAQIVKQRELKIKIVLPHWIDDCIKLGKKIGEGPYTFPDPEILRRERLSMPRASPSPFIDGATSATPDGLPEYKIPSPSASRQNLNAFMSKKIMLSRDLTLGDRHLSNIRSLINHGGGLLTSDLNEADIYIGHFRDGVDYITASRNNKSVANLSWLYYVINQNRWTDPTRKLLFYPIPRKGIPGFEHMIISISNYTGSARTYLENLINACGATFTKTMKMENTHLITAHKSSEKCDAAQEWNINIVNHLWLEESYAKCCVQSLTNPKYTHFPLRTNLGEVVGQANLDMKRVESEYFSQSRFGSVELPKSIPIHVSPRKVVSSMPPGSGLMDSDLPSKSVGFHAPEQDGMSKPEERLPEPASIKKRGRPPKTSLETPSRPVTDDKENESPAPPGTGRASKNKALSSLHAQAADIELYQKEMKRKGGVIHGRERRSSHLAEDTEASTPAPPRQGRKRKSEEAAHDVTAEGSDLSDGETQEQPRPTKKGKKGGDMPPIQYKMMVTGDPRWHDKPSKETTDKAKLRALGIQVVAEPKGIDILVAPRILRTKKFVAAIAFAPLIVDPKYLDFALKKNAIPDKPQLLEDSQGEAEYGFRLTEAVARAEVNKRRLLRGWTIFVTRDITGGFDTYKDIVTLNGGTAVLYQGRTGVKIPLRRLVPEQDPDARGESQHQGGEEECDYVYLVSGDSDAEAKLWKAFRAMCEKQDLKTRIVKSDWLLNACMRQEIKYENKWEWEEENS</sequence>
<dbReference type="PANTHER" id="PTHR47667:SF1">
    <property type="entry name" value="REGULATOR OF TY1 TRANSPOSITION PROTEIN 107"/>
    <property type="match status" value="1"/>
</dbReference>
<dbReference type="Proteomes" id="UP000799441">
    <property type="component" value="Unassembled WGS sequence"/>
</dbReference>
<proteinExistence type="predicted"/>
<dbReference type="SMART" id="SM00292">
    <property type="entry name" value="BRCT"/>
    <property type="match status" value="6"/>
</dbReference>
<dbReference type="PANTHER" id="PTHR47667">
    <property type="entry name" value="REGULATOR OF TY1 TRANSPOSITION PROTEIN 107"/>
    <property type="match status" value="1"/>
</dbReference>
<dbReference type="CDD" id="cd18438">
    <property type="entry name" value="BRCT_BRC1_like_rpt4"/>
    <property type="match status" value="1"/>
</dbReference>
<dbReference type="FunFam" id="3.40.50.10190:FF:000048">
    <property type="entry name" value="DNA repair protein Rtt107"/>
    <property type="match status" value="1"/>
</dbReference>
<protein>
    <recommendedName>
        <fullName evidence="2">BRCT domain-containing protein</fullName>
    </recommendedName>
</protein>
<dbReference type="InterPro" id="IPR001357">
    <property type="entry name" value="BRCT_dom"/>
</dbReference>
<gene>
    <name evidence="3" type="ORF">K431DRAFT_288259</name>
</gene>
<dbReference type="Pfam" id="PF00533">
    <property type="entry name" value="BRCT"/>
    <property type="match status" value="1"/>
</dbReference>
<feature type="domain" description="BRCT" evidence="2">
    <location>
        <begin position="344"/>
        <end position="416"/>
    </location>
</feature>
<name>A0A9P4UJ99_9PEZI</name>
<dbReference type="GO" id="GO:0006302">
    <property type="term" value="P:double-strand break repair"/>
    <property type="evidence" value="ECO:0007669"/>
    <property type="project" value="TreeGrafter"/>
</dbReference>
<feature type="region of interest" description="Disordered" evidence="1">
    <location>
        <begin position="476"/>
        <end position="562"/>
    </location>
</feature>
<feature type="compositionally biased region" description="Basic and acidic residues" evidence="1">
    <location>
        <begin position="587"/>
        <end position="598"/>
    </location>
</feature>
<organism evidence="3 4">
    <name type="scientific">Polychaeton citri CBS 116435</name>
    <dbReference type="NCBI Taxonomy" id="1314669"/>
    <lineage>
        <taxon>Eukaryota</taxon>
        <taxon>Fungi</taxon>
        <taxon>Dikarya</taxon>
        <taxon>Ascomycota</taxon>
        <taxon>Pezizomycotina</taxon>
        <taxon>Dothideomycetes</taxon>
        <taxon>Dothideomycetidae</taxon>
        <taxon>Capnodiales</taxon>
        <taxon>Capnodiaceae</taxon>
        <taxon>Polychaeton</taxon>
    </lineage>
</organism>
<dbReference type="GO" id="GO:0005634">
    <property type="term" value="C:nucleus"/>
    <property type="evidence" value="ECO:0007669"/>
    <property type="project" value="TreeGrafter"/>
</dbReference>
<dbReference type="Pfam" id="PF12738">
    <property type="entry name" value="PTCB-BRCT"/>
    <property type="match status" value="1"/>
</dbReference>
<comment type="caution">
    <text evidence="3">The sequence shown here is derived from an EMBL/GenBank/DDBJ whole genome shotgun (WGS) entry which is preliminary data.</text>
</comment>
<evidence type="ECO:0000256" key="1">
    <source>
        <dbReference type="SAM" id="MobiDB-lite"/>
    </source>
</evidence>
<feature type="region of interest" description="Disordered" evidence="1">
    <location>
        <begin position="582"/>
        <end position="653"/>
    </location>
</feature>
<dbReference type="AlphaFoldDB" id="A0A9P4UJ99"/>
<dbReference type="InterPro" id="IPR036420">
    <property type="entry name" value="BRCT_dom_sf"/>
</dbReference>
<feature type="compositionally biased region" description="Basic and acidic residues" evidence="1">
    <location>
        <begin position="503"/>
        <end position="516"/>
    </location>
</feature>
<dbReference type="PROSITE" id="PS50172">
    <property type="entry name" value="BRCT"/>
    <property type="match status" value="3"/>
</dbReference>
<dbReference type="Pfam" id="PF16770">
    <property type="entry name" value="RTT107_BRCT_5"/>
    <property type="match status" value="1"/>
</dbReference>
<keyword evidence="4" id="KW-1185">Reference proteome</keyword>
<dbReference type="CDD" id="cd18437">
    <property type="entry name" value="BRCT_BRC1_like_rpt3"/>
    <property type="match status" value="1"/>
</dbReference>
<dbReference type="SUPFAM" id="SSF52113">
    <property type="entry name" value="BRCT domain"/>
    <property type="match status" value="4"/>
</dbReference>
<evidence type="ECO:0000313" key="3">
    <source>
        <dbReference type="EMBL" id="KAF2717732.1"/>
    </source>
</evidence>
<evidence type="ECO:0000259" key="2">
    <source>
        <dbReference type="PROSITE" id="PS50172"/>
    </source>
</evidence>
<dbReference type="Gene3D" id="3.40.50.10190">
    <property type="entry name" value="BRCT domain"/>
    <property type="match status" value="5"/>
</dbReference>
<dbReference type="EMBL" id="MU003837">
    <property type="protein sequence ID" value="KAF2717732.1"/>
    <property type="molecule type" value="Genomic_DNA"/>
</dbReference>
<feature type="domain" description="BRCT" evidence="2">
    <location>
        <begin position="105"/>
        <end position="196"/>
    </location>
</feature>
<feature type="compositionally biased region" description="Basic and acidic residues" evidence="1">
    <location>
        <begin position="615"/>
        <end position="624"/>
    </location>
</feature>
<dbReference type="CDD" id="cd18436">
    <property type="entry name" value="BRCT_BRC1_like_rpt2"/>
    <property type="match status" value="1"/>
</dbReference>
<dbReference type="InterPro" id="IPR053036">
    <property type="entry name" value="CellCycle_DNARepair_Reg"/>
</dbReference>
<reference evidence="3" key="1">
    <citation type="journal article" date="2020" name="Stud. Mycol.">
        <title>101 Dothideomycetes genomes: a test case for predicting lifestyles and emergence of pathogens.</title>
        <authorList>
            <person name="Haridas S."/>
            <person name="Albert R."/>
            <person name="Binder M."/>
            <person name="Bloem J."/>
            <person name="Labutti K."/>
            <person name="Salamov A."/>
            <person name="Andreopoulos B."/>
            <person name="Baker S."/>
            <person name="Barry K."/>
            <person name="Bills G."/>
            <person name="Bluhm B."/>
            <person name="Cannon C."/>
            <person name="Castanera R."/>
            <person name="Culley D."/>
            <person name="Daum C."/>
            <person name="Ezra D."/>
            <person name="Gonzalez J."/>
            <person name="Henrissat B."/>
            <person name="Kuo A."/>
            <person name="Liang C."/>
            <person name="Lipzen A."/>
            <person name="Lutzoni F."/>
            <person name="Magnuson J."/>
            <person name="Mondo S."/>
            <person name="Nolan M."/>
            <person name="Ohm R."/>
            <person name="Pangilinan J."/>
            <person name="Park H.-J."/>
            <person name="Ramirez L."/>
            <person name="Alfaro M."/>
            <person name="Sun H."/>
            <person name="Tritt A."/>
            <person name="Yoshinaga Y."/>
            <person name="Zwiers L.-H."/>
            <person name="Turgeon B."/>
            <person name="Goodwin S."/>
            <person name="Spatafora J."/>
            <person name="Crous P."/>
            <person name="Grigoriev I."/>
        </authorList>
    </citation>
    <scope>NUCLEOTIDE SEQUENCE</scope>
    <source>
        <strain evidence="3">CBS 116435</strain>
    </source>
</reference>
<evidence type="ECO:0000313" key="4">
    <source>
        <dbReference type="Proteomes" id="UP000799441"/>
    </source>
</evidence>